<gene>
    <name evidence="1" type="ORF">COU90_01925</name>
</gene>
<accession>A0A2M8KXB4</accession>
<protein>
    <recommendedName>
        <fullName evidence="3">BioF2-like acetyltransferase domain-containing protein</fullName>
    </recommendedName>
</protein>
<evidence type="ECO:0008006" key="3">
    <source>
        <dbReference type="Google" id="ProtNLM"/>
    </source>
</evidence>
<comment type="caution">
    <text evidence="1">The sequence shown here is derived from an EMBL/GenBank/DDBJ whole genome shotgun (WGS) entry which is preliminary data.</text>
</comment>
<proteinExistence type="predicted"/>
<dbReference type="AlphaFoldDB" id="A0A2M8KXB4"/>
<sequence length="245" mass="28853">MENPIVERKYIFFSSARVILNDNLFLSLVKKKAYSYIVGVSHKKLPVGPDIKIKHKKTINIYLNGTFDDIFKKFNDTSRNEIRKTFNMKEYFFKQGDVDMDAVYALYKPHRIEKKLEVRRKSFLAPCLIFTAYYNNELISVITCYDAKPYLRIQNIFSKLSNDDKEIRRITGYASRRLVYELCKYGNQRGYILLDMASANFTDPGKAGITQFKNSFGGRIEDEYIYTYRNTIPRILGNLKTWIKR</sequence>
<dbReference type="SUPFAM" id="SSF55729">
    <property type="entry name" value="Acyl-CoA N-acyltransferases (Nat)"/>
    <property type="match status" value="1"/>
</dbReference>
<dbReference type="Proteomes" id="UP000229098">
    <property type="component" value="Unassembled WGS sequence"/>
</dbReference>
<organism evidence="1 2">
    <name type="scientific">Candidatus Ryanbacteria bacterium CG10_big_fil_rev_8_21_14_0_10_43_42</name>
    <dbReference type="NCBI Taxonomy" id="1974864"/>
    <lineage>
        <taxon>Bacteria</taxon>
        <taxon>Candidatus Ryaniibacteriota</taxon>
    </lineage>
</organism>
<evidence type="ECO:0000313" key="2">
    <source>
        <dbReference type="Proteomes" id="UP000229098"/>
    </source>
</evidence>
<dbReference type="Gene3D" id="3.40.630.30">
    <property type="match status" value="1"/>
</dbReference>
<name>A0A2M8KXB4_9BACT</name>
<evidence type="ECO:0000313" key="1">
    <source>
        <dbReference type="EMBL" id="PJE64575.1"/>
    </source>
</evidence>
<dbReference type="InterPro" id="IPR016181">
    <property type="entry name" value="Acyl_CoA_acyltransferase"/>
</dbReference>
<dbReference type="EMBL" id="PFEF01000005">
    <property type="protein sequence ID" value="PJE64575.1"/>
    <property type="molecule type" value="Genomic_DNA"/>
</dbReference>
<reference evidence="2" key="1">
    <citation type="submission" date="2017-09" db="EMBL/GenBank/DDBJ databases">
        <title>Depth-based differentiation of microbial function through sediment-hosted aquifers and enrichment of novel symbionts in the deep terrestrial subsurface.</title>
        <authorList>
            <person name="Probst A.J."/>
            <person name="Ladd B."/>
            <person name="Jarett J.K."/>
            <person name="Geller-Mcgrath D.E."/>
            <person name="Sieber C.M.K."/>
            <person name="Emerson J.B."/>
            <person name="Anantharaman K."/>
            <person name="Thomas B.C."/>
            <person name="Malmstrom R."/>
            <person name="Stieglmeier M."/>
            <person name="Klingl A."/>
            <person name="Woyke T."/>
            <person name="Ryan C.M."/>
            <person name="Banfield J.F."/>
        </authorList>
    </citation>
    <scope>NUCLEOTIDE SEQUENCE [LARGE SCALE GENOMIC DNA]</scope>
</reference>